<keyword evidence="2" id="KW-1185">Reference proteome</keyword>
<comment type="caution">
    <text evidence="1">The sequence shown here is derived from an EMBL/GenBank/DDBJ whole genome shotgun (WGS) entry which is preliminary data.</text>
</comment>
<dbReference type="PANTHER" id="PTHR43179:SF10">
    <property type="entry name" value="GLYCOSYL TRANSFERASE"/>
    <property type="match status" value="1"/>
</dbReference>
<dbReference type="Gene3D" id="3.90.550.10">
    <property type="entry name" value="Spore Coat Polysaccharide Biosynthesis Protein SpsA, Chain A"/>
    <property type="match status" value="1"/>
</dbReference>
<name>A0ABS3GTJ1_9NEIS</name>
<dbReference type="PANTHER" id="PTHR43179">
    <property type="entry name" value="RHAMNOSYLTRANSFERASE WBBL"/>
    <property type="match status" value="1"/>
</dbReference>
<dbReference type="GeneID" id="58561716"/>
<organism evidence="1 2">
    <name type="scientific">Chromobacterium haemolyticum</name>
    <dbReference type="NCBI Taxonomy" id="394935"/>
    <lineage>
        <taxon>Bacteria</taxon>
        <taxon>Pseudomonadati</taxon>
        <taxon>Pseudomonadota</taxon>
        <taxon>Betaproteobacteria</taxon>
        <taxon>Neisseriales</taxon>
        <taxon>Chromobacteriaceae</taxon>
        <taxon>Chromobacterium</taxon>
    </lineage>
</organism>
<evidence type="ECO:0000313" key="1">
    <source>
        <dbReference type="EMBL" id="MBO0418382.1"/>
    </source>
</evidence>
<reference evidence="1 2" key="1">
    <citation type="submission" date="2021-03" db="EMBL/GenBank/DDBJ databases">
        <title>First Case of infection caused by Chromobacterium haemolyticum derived from water in China.</title>
        <authorList>
            <person name="Chen J."/>
            <person name="Liu C."/>
        </authorList>
    </citation>
    <scope>NUCLEOTIDE SEQUENCE [LARGE SCALE GENOMIC DNA]</scope>
    <source>
        <strain evidence="1 2">WJ-5</strain>
    </source>
</reference>
<evidence type="ECO:0000313" key="2">
    <source>
        <dbReference type="Proteomes" id="UP000664349"/>
    </source>
</evidence>
<protein>
    <submittedName>
        <fullName evidence="1">Glycosyltransferase family 2 protein</fullName>
    </submittedName>
</protein>
<dbReference type="InterPro" id="IPR029044">
    <property type="entry name" value="Nucleotide-diphossugar_trans"/>
</dbReference>
<accession>A0ABS3GTJ1</accession>
<dbReference type="RefSeq" id="WP_152596912.1">
    <property type="nucleotide sequence ID" value="NZ_AP019312.1"/>
</dbReference>
<dbReference type="EMBL" id="JAFLRD010000032">
    <property type="protein sequence ID" value="MBO0418382.1"/>
    <property type="molecule type" value="Genomic_DNA"/>
</dbReference>
<sequence length="270" mass="31155">MRKITVSIVLYKHSKEFLEPLLNVLLACDDISTIYLINNGYCEWVHDLSGGKVHCISGQGNIGYGRGHNLAIAKLTESNSTYHIICNPDIFIMEDTIKKILQYAEQNSFGLLMPKILYPSGEVQQLCKLLPTPIDLILRRFIPSLAKYSNYVIDASHLKIPVCIPNLSGCFMFTRTSCLVDCKGFDERFFMYLEDVDLSRRLFNRHGSIFNPNFTVVHNFEKSSFKNLKMFIFHTVSAVKYFNKWGWVFDKERKVTNEIILNDIKKHSHV</sequence>
<dbReference type="Proteomes" id="UP000664349">
    <property type="component" value="Unassembled WGS sequence"/>
</dbReference>
<dbReference type="SUPFAM" id="SSF53448">
    <property type="entry name" value="Nucleotide-diphospho-sugar transferases"/>
    <property type="match status" value="1"/>
</dbReference>
<proteinExistence type="predicted"/>
<gene>
    <name evidence="1" type="ORF">J1C50_22995</name>
</gene>